<evidence type="ECO:0000256" key="1">
    <source>
        <dbReference type="ARBA" id="ARBA00000085"/>
    </source>
</evidence>
<evidence type="ECO:0000313" key="17">
    <source>
        <dbReference type="EMBL" id="MEN1760683.1"/>
    </source>
</evidence>
<dbReference type="InterPro" id="IPR050351">
    <property type="entry name" value="BphY/WalK/GraS-like"/>
</dbReference>
<keyword evidence="4" id="KW-0597">Phosphoprotein</keyword>
<dbReference type="Gene3D" id="3.30.565.10">
    <property type="entry name" value="Histidine kinase-like ATPase, C-terminal domain"/>
    <property type="match status" value="1"/>
</dbReference>
<keyword evidence="8" id="KW-0418">Kinase</keyword>
<name>A0ABU9VU39_9CLOT</name>
<dbReference type="Gene3D" id="1.10.287.130">
    <property type="match status" value="1"/>
</dbReference>
<dbReference type="SMART" id="SM00091">
    <property type="entry name" value="PAS"/>
    <property type="match status" value="1"/>
</dbReference>
<keyword evidence="9 17" id="KW-0067">ATP-binding</keyword>
<comment type="catalytic activity">
    <reaction evidence="1">
        <text>ATP + protein L-histidine = ADP + protein N-phospho-L-histidine.</text>
        <dbReference type="EC" id="2.7.13.3"/>
    </reaction>
</comment>
<keyword evidence="7" id="KW-0547">Nucleotide-binding</keyword>
<dbReference type="EC" id="2.7.13.3" evidence="3"/>
<evidence type="ECO:0000256" key="6">
    <source>
        <dbReference type="ARBA" id="ARBA00022692"/>
    </source>
</evidence>
<keyword evidence="6 13" id="KW-0812">Transmembrane</keyword>
<protein>
    <recommendedName>
        <fullName evidence="3">histidine kinase</fullName>
        <ecNumber evidence="3">2.7.13.3</ecNumber>
    </recommendedName>
</protein>
<evidence type="ECO:0000256" key="2">
    <source>
        <dbReference type="ARBA" id="ARBA00004141"/>
    </source>
</evidence>
<dbReference type="SMART" id="SM00387">
    <property type="entry name" value="HATPase_c"/>
    <property type="match status" value="1"/>
</dbReference>
<dbReference type="RefSeq" id="WP_343186004.1">
    <property type="nucleotide sequence ID" value="NZ_JBCITM010000008.1"/>
</dbReference>
<evidence type="ECO:0000256" key="12">
    <source>
        <dbReference type="ARBA" id="ARBA00023136"/>
    </source>
</evidence>
<dbReference type="PROSITE" id="PS50109">
    <property type="entry name" value="HIS_KIN"/>
    <property type="match status" value="1"/>
</dbReference>
<dbReference type="CDD" id="cd06225">
    <property type="entry name" value="HAMP"/>
    <property type="match status" value="1"/>
</dbReference>
<evidence type="ECO:0000256" key="5">
    <source>
        <dbReference type="ARBA" id="ARBA00022679"/>
    </source>
</evidence>
<dbReference type="SUPFAM" id="SSF158472">
    <property type="entry name" value="HAMP domain-like"/>
    <property type="match status" value="1"/>
</dbReference>
<dbReference type="Pfam" id="PF00512">
    <property type="entry name" value="HisKA"/>
    <property type="match status" value="1"/>
</dbReference>
<dbReference type="SMART" id="SM00388">
    <property type="entry name" value="HisKA"/>
    <property type="match status" value="1"/>
</dbReference>
<dbReference type="SUPFAM" id="SSF55785">
    <property type="entry name" value="PYP-like sensor domain (PAS domain)"/>
    <property type="match status" value="1"/>
</dbReference>
<evidence type="ECO:0000256" key="13">
    <source>
        <dbReference type="SAM" id="Phobius"/>
    </source>
</evidence>
<evidence type="ECO:0000259" key="15">
    <source>
        <dbReference type="PROSITE" id="PS50112"/>
    </source>
</evidence>
<dbReference type="PRINTS" id="PR00344">
    <property type="entry name" value="BCTRLSENSOR"/>
</dbReference>
<dbReference type="CDD" id="cd00075">
    <property type="entry name" value="HATPase"/>
    <property type="match status" value="1"/>
</dbReference>
<dbReference type="PANTHER" id="PTHR42878">
    <property type="entry name" value="TWO-COMPONENT HISTIDINE KINASE"/>
    <property type="match status" value="1"/>
</dbReference>
<evidence type="ECO:0000256" key="7">
    <source>
        <dbReference type="ARBA" id="ARBA00022741"/>
    </source>
</evidence>
<evidence type="ECO:0000259" key="14">
    <source>
        <dbReference type="PROSITE" id="PS50109"/>
    </source>
</evidence>
<dbReference type="CDD" id="cd00082">
    <property type="entry name" value="HisKA"/>
    <property type="match status" value="1"/>
</dbReference>
<evidence type="ECO:0000256" key="9">
    <source>
        <dbReference type="ARBA" id="ARBA00022840"/>
    </source>
</evidence>
<dbReference type="Pfam" id="PF00989">
    <property type="entry name" value="PAS"/>
    <property type="match status" value="1"/>
</dbReference>
<organism evidence="17 18">
    <name type="scientific">Anoxynatronum sibiricum</name>
    <dbReference type="NCBI Taxonomy" id="210623"/>
    <lineage>
        <taxon>Bacteria</taxon>
        <taxon>Bacillati</taxon>
        <taxon>Bacillota</taxon>
        <taxon>Clostridia</taxon>
        <taxon>Eubacteriales</taxon>
        <taxon>Clostridiaceae</taxon>
        <taxon>Anoxynatronum</taxon>
    </lineage>
</organism>
<evidence type="ECO:0000256" key="3">
    <source>
        <dbReference type="ARBA" id="ARBA00012438"/>
    </source>
</evidence>
<comment type="subcellular location">
    <subcellularLocation>
        <location evidence="2">Membrane</location>
        <topology evidence="2">Multi-pass membrane protein</topology>
    </subcellularLocation>
</comment>
<dbReference type="InterPro" id="IPR003594">
    <property type="entry name" value="HATPase_dom"/>
</dbReference>
<dbReference type="NCBIfam" id="TIGR00229">
    <property type="entry name" value="sensory_box"/>
    <property type="match status" value="1"/>
</dbReference>
<dbReference type="PROSITE" id="PS50112">
    <property type="entry name" value="PAS"/>
    <property type="match status" value="1"/>
</dbReference>
<dbReference type="InterPro" id="IPR003660">
    <property type="entry name" value="HAMP_dom"/>
</dbReference>
<dbReference type="PROSITE" id="PS50885">
    <property type="entry name" value="HAMP"/>
    <property type="match status" value="1"/>
</dbReference>
<evidence type="ECO:0000256" key="4">
    <source>
        <dbReference type="ARBA" id="ARBA00022553"/>
    </source>
</evidence>
<dbReference type="InterPro" id="IPR000014">
    <property type="entry name" value="PAS"/>
</dbReference>
<dbReference type="Gene3D" id="6.10.340.10">
    <property type="match status" value="1"/>
</dbReference>
<dbReference type="SMART" id="SM00304">
    <property type="entry name" value="HAMP"/>
    <property type="match status" value="1"/>
</dbReference>
<evidence type="ECO:0000259" key="16">
    <source>
        <dbReference type="PROSITE" id="PS50885"/>
    </source>
</evidence>
<evidence type="ECO:0000313" key="18">
    <source>
        <dbReference type="Proteomes" id="UP001407405"/>
    </source>
</evidence>
<keyword evidence="11" id="KW-0902">Two-component regulatory system</keyword>
<dbReference type="InterPro" id="IPR013767">
    <property type="entry name" value="PAS_fold"/>
</dbReference>
<evidence type="ECO:0000256" key="10">
    <source>
        <dbReference type="ARBA" id="ARBA00022989"/>
    </source>
</evidence>
<keyword evidence="10 13" id="KW-1133">Transmembrane helix</keyword>
<keyword evidence="18" id="KW-1185">Reference proteome</keyword>
<sequence>MFRSIRHKMLAAFALVLLIIALTSIWAIVNFRNLQGDIQDIMQSNYRSVVAAQHMMVALERQDSAQLSFLFASNSDAARNHREYEQEFVRWHTRARDNITEPEEPDMIDQIETLYGEYILSFEELRQVQEYKGSSQARQFYYQVTFPLFESIKEECRALLELNQEKMLLLQTQAEERASRAIFSTSLLSLSAMLSGLFMAFYLSGQVSRPIGDLILKMKRIAEGDYQQQISIQGDDEIAVLATEFNAMSEKLKRYERMNVNKIMLEKQKAEAIVESISDGVMVTDQNHHLILVNKAAERFLNIREKESLGRHFLEVVNREALFRMIQEVPLQRGVDMSKKFTELTIESEISEAPRHFRVNMTPIRDQQGTDLGVVTLIQDITRLVEVNDLKSEFVSTVSHEFRTPLTSMTMAIGLLKDQMADQQTPDQQELLSAMEEDTQRLTRLVTELLDLSRIESGKVQMNLEACPLNELITYSMKPLTVQLKEKRITYTCQVADQLPMARADKAKIAWVLNNLVSNAMRYVPEDGTGSIVIKAREAVNHLIVEVSDNGRGIPEEYQKVIFDKFFQVHDQHEVGGGAGLGLAICKEIVKAHGGEIWVESEPGKGSVFYFTIRISP</sequence>
<feature type="domain" description="HAMP" evidence="16">
    <location>
        <begin position="205"/>
        <end position="257"/>
    </location>
</feature>
<dbReference type="SUPFAM" id="SSF55874">
    <property type="entry name" value="ATPase domain of HSP90 chaperone/DNA topoisomerase II/histidine kinase"/>
    <property type="match status" value="1"/>
</dbReference>
<dbReference type="Gene3D" id="3.30.450.20">
    <property type="entry name" value="PAS domain"/>
    <property type="match status" value="1"/>
</dbReference>
<dbReference type="PANTHER" id="PTHR42878:SF7">
    <property type="entry name" value="SENSOR HISTIDINE KINASE GLRK"/>
    <property type="match status" value="1"/>
</dbReference>
<dbReference type="InterPro" id="IPR036890">
    <property type="entry name" value="HATPase_C_sf"/>
</dbReference>
<dbReference type="InterPro" id="IPR004358">
    <property type="entry name" value="Sig_transdc_His_kin-like_C"/>
</dbReference>
<proteinExistence type="predicted"/>
<keyword evidence="12 13" id="KW-0472">Membrane</keyword>
<dbReference type="Proteomes" id="UP001407405">
    <property type="component" value="Unassembled WGS sequence"/>
</dbReference>
<dbReference type="Pfam" id="PF00672">
    <property type="entry name" value="HAMP"/>
    <property type="match status" value="1"/>
</dbReference>
<comment type="caution">
    <text evidence="17">The sequence shown here is derived from an EMBL/GenBank/DDBJ whole genome shotgun (WGS) entry which is preliminary data.</text>
</comment>
<dbReference type="GO" id="GO:0005524">
    <property type="term" value="F:ATP binding"/>
    <property type="evidence" value="ECO:0007669"/>
    <property type="project" value="UniProtKB-KW"/>
</dbReference>
<dbReference type="InterPro" id="IPR035965">
    <property type="entry name" value="PAS-like_dom_sf"/>
</dbReference>
<dbReference type="Pfam" id="PF02518">
    <property type="entry name" value="HATPase_c"/>
    <property type="match status" value="1"/>
</dbReference>
<dbReference type="InterPro" id="IPR036097">
    <property type="entry name" value="HisK_dim/P_sf"/>
</dbReference>
<reference evidence="17 18" key="1">
    <citation type="submission" date="2024-04" db="EMBL/GenBank/DDBJ databases">
        <title>Genome sequencing and metabolic network reconstruction of aminoacids and betaine degradation by Anoxynatronum sibiricum.</title>
        <authorList>
            <person name="Detkova E.N."/>
            <person name="Boltjanskaja Y.V."/>
            <person name="Mardanov A.V."/>
            <person name="Kevbrin V."/>
        </authorList>
    </citation>
    <scope>NUCLEOTIDE SEQUENCE [LARGE SCALE GENOMIC DNA]</scope>
    <source>
        <strain evidence="17 18">Z-7981</strain>
    </source>
</reference>
<accession>A0ABU9VU39</accession>
<keyword evidence="5" id="KW-0808">Transferase</keyword>
<feature type="domain" description="Histidine kinase" evidence="14">
    <location>
        <begin position="397"/>
        <end position="617"/>
    </location>
</feature>
<dbReference type="InterPro" id="IPR003661">
    <property type="entry name" value="HisK_dim/P_dom"/>
</dbReference>
<gene>
    <name evidence="17" type="ORF">AAIG11_09375</name>
</gene>
<evidence type="ECO:0000256" key="8">
    <source>
        <dbReference type="ARBA" id="ARBA00022777"/>
    </source>
</evidence>
<dbReference type="InterPro" id="IPR005467">
    <property type="entry name" value="His_kinase_dom"/>
</dbReference>
<dbReference type="SUPFAM" id="SSF47384">
    <property type="entry name" value="Homodimeric domain of signal transducing histidine kinase"/>
    <property type="match status" value="1"/>
</dbReference>
<dbReference type="CDD" id="cd00130">
    <property type="entry name" value="PAS"/>
    <property type="match status" value="1"/>
</dbReference>
<feature type="domain" description="PAS" evidence="15">
    <location>
        <begin position="266"/>
        <end position="338"/>
    </location>
</feature>
<evidence type="ECO:0000256" key="11">
    <source>
        <dbReference type="ARBA" id="ARBA00023012"/>
    </source>
</evidence>
<dbReference type="EMBL" id="JBCITM010000008">
    <property type="protein sequence ID" value="MEN1760683.1"/>
    <property type="molecule type" value="Genomic_DNA"/>
</dbReference>
<feature type="transmembrane region" description="Helical" evidence="13">
    <location>
        <begin position="181"/>
        <end position="203"/>
    </location>
</feature>